<organism evidence="6 7">
    <name type="scientific">Pectobacterium carotovorum</name>
    <name type="common">Erwinia carotovora</name>
    <dbReference type="NCBI Taxonomy" id="554"/>
    <lineage>
        <taxon>Bacteria</taxon>
        <taxon>Pseudomonadati</taxon>
        <taxon>Pseudomonadota</taxon>
        <taxon>Gammaproteobacteria</taxon>
        <taxon>Enterobacterales</taxon>
        <taxon>Pectobacteriaceae</taxon>
        <taxon>Pectobacterium</taxon>
    </lineage>
</organism>
<dbReference type="Pfam" id="PF08805">
    <property type="entry name" value="PilS"/>
    <property type="match status" value="1"/>
</dbReference>
<dbReference type="InterPro" id="IPR045584">
    <property type="entry name" value="Pilin-like"/>
</dbReference>
<evidence type="ECO:0000259" key="5">
    <source>
        <dbReference type="Pfam" id="PF08805"/>
    </source>
</evidence>
<dbReference type="GO" id="GO:0015031">
    <property type="term" value="P:protein transport"/>
    <property type="evidence" value="ECO:0007669"/>
    <property type="project" value="UniProtKB-KW"/>
</dbReference>
<dbReference type="Gene3D" id="3.30.1690.10">
    <property type="entry name" value="TcpA-like pilin"/>
    <property type="match status" value="1"/>
</dbReference>
<dbReference type="InterPro" id="IPR012902">
    <property type="entry name" value="N_methyl_site"/>
</dbReference>
<keyword evidence="4" id="KW-1133">Transmembrane helix</keyword>
<dbReference type="RefSeq" id="WP_015730207.1">
    <property type="nucleotide sequence ID" value="NZ_QZDH01000058.1"/>
</dbReference>
<proteinExistence type="predicted"/>
<sequence>MVLLKNRKYRKGFSLLELILVLGVIAGLIVSAFIVYPKVQAAQRAEAEVKNISTIKAGIKELYSSSAGYDGLTTDVLVKAKVFPDNMLINDNGTIKPVNSFKGDITVIPIADNQAGIGSYGFTIRYNNVPSAECMKIVTALQSGFSRVIIQIPIANATILTVDQIAQSCSARTASTLIFQEKSD</sequence>
<dbReference type="AlphaFoldDB" id="A0A419AS09"/>
<keyword evidence="2" id="KW-0813">Transport</keyword>
<keyword evidence="4" id="KW-0472">Membrane</keyword>
<accession>A0A419AS09</accession>
<evidence type="ECO:0000256" key="2">
    <source>
        <dbReference type="ARBA" id="ARBA00022448"/>
    </source>
</evidence>
<evidence type="ECO:0000313" key="7">
    <source>
        <dbReference type="Proteomes" id="UP000283655"/>
    </source>
</evidence>
<protein>
    <submittedName>
        <fullName evidence="6">Prepilin-type N-terminal cleavage/methylation domain-containing protein</fullName>
    </submittedName>
</protein>
<comment type="subcellular location">
    <subcellularLocation>
        <location evidence="1">Membrane</location>
        <topology evidence="1">Single-pass membrane protein</topology>
    </subcellularLocation>
</comment>
<reference evidence="6 7" key="1">
    <citation type="submission" date="2018-09" db="EMBL/GenBank/DDBJ databases">
        <title>Phylogenetic diversity of Pectobacterium and Dickeya strains causing blackleg disease of potato in Morocco.</title>
        <authorList>
            <person name="Oulghazi S."/>
            <person name="Moumni M."/>
            <person name="Faure D."/>
        </authorList>
    </citation>
    <scope>NUCLEOTIDE SEQUENCE [LARGE SCALE GENOMIC DNA]</scope>
    <source>
        <strain evidence="6 7">S1.15.11.2D</strain>
    </source>
</reference>
<dbReference type="PROSITE" id="PS00409">
    <property type="entry name" value="PROKAR_NTER_METHYL"/>
    <property type="match status" value="1"/>
</dbReference>
<dbReference type="InterPro" id="IPR014911">
    <property type="entry name" value="PilS_N"/>
</dbReference>
<keyword evidence="3" id="KW-0653">Protein transport</keyword>
<dbReference type="GO" id="GO:0016020">
    <property type="term" value="C:membrane"/>
    <property type="evidence" value="ECO:0007669"/>
    <property type="project" value="UniProtKB-SubCell"/>
</dbReference>
<evidence type="ECO:0000256" key="3">
    <source>
        <dbReference type="ARBA" id="ARBA00022927"/>
    </source>
</evidence>
<dbReference type="Proteomes" id="UP000283655">
    <property type="component" value="Unassembled WGS sequence"/>
</dbReference>
<dbReference type="NCBIfam" id="TIGR02532">
    <property type="entry name" value="IV_pilin_GFxxxE"/>
    <property type="match status" value="1"/>
</dbReference>
<name>A0A419AS09_PECCA</name>
<evidence type="ECO:0000256" key="1">
    <source>
        <dbReference type="ARBA" id="ARBA00004167"/>
    </source>
</evidence>
<keyword evidence="4" id="KW-0812">Transmembrane</keyword>
<dbReference type="EMBL" id="QZDH01000058">
    <property type="protein sequence ID" value="RJL48208.1"/>
    <property type="molecule type" value="Genomic_DNA"/>
</dbReference>
<feature type="domain" description="Type 4 secretion system PilS N-terminal" evidence="5">
    <location>
        <begin position="43"/>
        <end position="179"/>
    </location>
</feature>
<gene>
    <name evidence="6" type="ORF">D5071_18575</name>
</gene>
<comment type="caution">
    <text evidence="6">The sequence shown here is derived from an EMBL/GenBank/DDBJ whole genome shotgun (WGS) entry which is preliminary data.</text>
</comment>
<feature type="transmembrane region" description="Helical" evidence="4">
    <location>
        <begin position="12"/>
        <end position="36"/>
    </location>
</feature>
<evidence type="ECO:0000313" key="6">
    <source>
        <dbReference type="EMBL" id="RJL48208.1"/>
    </source>
</evidence>
<evidence type="ECO:0000256" key="4">
    <source>
        <dbReference type="SAM" id="Phobius"/>
    </source>
</evidence>
<dbReference type="SUPFAM" id="SSF54523">
    <property type="entry name" value="Pili subunits"/>
    <property type="match status" value="1"/>
</dbReference>